<dbReference type="AlphaFoldDB" id="A0AAN7SN08"/>
<dbReference type="Pfam" id="PF20700">
    <property type="entry name" value="Mutator"/>
    <property type="match status" value="1"/>
</dbReference>
<evidence type="ECO:0000313" key="2">
    <source>
        <dbReference type="EMBL" id="KAK4871995.1"/>
    </source>
</evidence>
<reference evidence="3" key="1">
    <citation type="submission" date="2023-01" db="EMBL/GenBank/DDBJ databases">
        <title>Key to firefly adult light organ development and bioluminescence: homeobox transcription factors regulate luciferase expression and transportation to peroxisome.</title>
        <authorList>
            <person name="Fu X."/>
        </authorList>
    </citation>
    <scope>NUCLEOTIDE SEQUENCE [LARGE SCALE GENOMIC DNA]</scope>
</reference>
<name>A0AAN7SN08_9COLE</name>
<feature type="domain" description="Mutator-like transposase" evidence="1">
    <location>
        <begin position="1"/>
        <end position="99"/>
    </location>
</feature>
<accession>A0AAN7SN08</accession>
<evidence type="ECO:0000259" key="1">
    <source>
        <dbReference type="Pfam" id="PF20700"/>
    </source>
</evidence>
<evidence type="ECO:0000313" key="3">
    <source>
        <dbReference type="Proteomes" id="UP001353858"/>
    </source>
</evidence>
<dbReference type="InterPro" id="IPR049012">
    <property type="entry name" value="Mutator_transp_dom"/>
</dbReference>
<sequence>MEEFFAHINTPFLPYRVYTKEHENLSDIVHDVLWSEMEKAAKEEANIAKRRGDVDENGVPLITVVADGSWAKRSYRKNYNSSSGVVHATRKVVLSFHAHMIYFQLCSRRTEYMNLSERRTVA</sequence>
<keyword evidence="3" id="KW-1185">Reference proteome</keyword>
<proteinExistence type="predicted"/>
<gene>
    <name evidence="2" type="ORF">RN001_016119</name>
</gene>
<dbReference type="Proteomes" id="UP001353858">
    <property type="component" value="Unassembled WGS sequence"/>
</dbReference>
<protein>
    <recommendedName>
        <fullName evidence="1">Mutator-like transposase domain-containing protein</fullName>
    </recommendedName>
</protein>
<dbReference type="EMBL" id="JARPUR010000008">
    <property type="protein sequence ID" value="KAK4871995.1"/>
    <property type="molecule type" value="Genomic_DNA"/>
</dbReference>
<comment type="caution">
    <text evidence="2">The sequence shown here is derived from an EMBL/GenBank/DDBJ whole genome shotgun (WGS) entry which is preliminary data.</text>
</comment>
<organism evidence="2 3">
    <name type="scientific">Aquatica leii</name>
    <dbReference type="NCBI Taxonomy" id="1421715"/>
    <lineage>
        <taxon>Eukaryota</taxon>
        <taxon>Metazoa</taxon>
        <taxon>Ecdysozoa</taxon>
        <taxon>Arthropoda</taxon>
        <taxon>Hexapoda</taxon>
        <taxon>Insecta</taxon>
        <taxon>Pterygota</taxon>
        <taxon>Neoptera</taxon>
        <taxon>Endopterygota</taxon>
        <taxon>Coleoptera</taxon>
        <taxon>Polyphaga</taxon>
        <taxon>Elateriformia</taxon>
        <taxon>Elateroidea</taxon>
        <taxon>Lampyridae</taxon>
        <taxon>Luciolinae</taxon>
        <taxon>Aquatica</taxon>
    </lineage>
</organism>